<sequence length="347" mass="40075">MEKRKQRAYKELNRLSLNLKGEVQQENDTNILKLADGIGRGEVKCINFDDGLFMMEFNVHLKEDTYLGLVSENDQSIYFLYCFEGDCFYTAHHNNHLVKLNELQTAIIKTTNGFTGGLILKPNSDITLNLLRVDVKTYFEKHNNNPTFIAQKFKSFLSELNSKHHMVHLGKMNLDIADYIKKLGKAKYADSLSELLYFEGICVLILASHIEQYKREISGVVNPTKLIKRELVKIMDVAKHIQENPEMCFTIDKLCLRSSLSAAKLQEGFKFLYNRTVSDFIRNTRLEKAEALIKNTDMNISEVVYSVGLTSRSYFCKIFKAKYKCNPKEYKSKLNIRMSSEVSEQHD</sequence>
<dbReference type="InterPro" id="IPR018060">
    <property type="entry name" value="HTH_AraC"/>
</dbReference>
<dbReference type="SUPFAM" id="SSF46689">
    <property type="entry name" value="Homeodomain-like"/>
    <property type="match status" value="1"/>
</dbReference>
<gene>
    <name evidence="4" type="ORF">HME9304_00190</name>
</gene>
<proteinExistence type="predicted"/>
<organism evidence="4 5">
    <name type="scientific">Flagellimonas maritima</name>
    <dbReference type="NCBI Taxonomy" id="1383885"/>
    <lineage>
        <taxon>Bacteria</taxon>
        <taxon>Pseudomonadati</taxon>
        <taxon>Bacteroidota</taxon>
        <taxon>Flavobacteriia</taxon>
        <taxon>Flavobacteriales</taxon>
        <taxon>Flavobacteriaceae</taxon>
        <taxon>Flagellimonas</taxon>
    </lineage>
</organism>
<evidence type="ECO:0000259" key="3">
    <source>
        <dbReference type="PROSITE" id="PS01124"/>
    </source>
</evidence>
<dbReference type="SMART" id="SM00342">
    <property type="entry name" value="HTH_ARAC"/>
    <property type="match status" value="1"/>
</dbReference>
<name>A0A2Z4LN26_9FLAO</name>
<dbReference type="Gene3D" id="1.10.10.60">
    <property type="entry name" value="Homeodomain-like"/>
    <property type="match status" value="1"/>
</dbReference>
<dbReference type="Proteomes" id="UP000248536">
    <property type="component" value="Chromosome"/>
</dbReference>
<dbReference type="GO" id="GO:0043565">
    <property type="term" value="F:sequence-specific DNA binding"/>
    <property type="evidence" value="ECO:0007669"/>
    <property type="project" value="InterPro"/>
</dbReference>
<dbReference type="InterPro" id="IPR053142">
    <property type="entry name" value="PchR_regulatory_protein"/>
</dbReference>
<evidence type="ECO:0000313" key="5">
    <source>
        <dbReference type="Proteomes" id="UP000248536"/>
    </source>
</evidence>
<dbReference type="AlphaFoldDB" id="A0A2Z4LN26"/>
<feature type="domain" description="HTH araC/xylS-type" evidence="3">
    <location>
        <begin position="235"/>
        <end position="333"/>
    </location>
</feature>
<dbReference type="InterPro" id="IPR009057">
    <property type="entry name" value="Homeodomain-like_sf"/>
</dbReference>
<dbReference type="RefSeq" id="WP_112376806.1">
    <property type="nucleotide sequence ID" value="NZ_CP030104.1"/>
</dbReference>
<evidence type="ECO:0000256" key="1">
    <source>
        <dbReference type="ARBA" id="ARBA00023015"/>
    </source>
</evidence>
<keyword evidence="2" id="KW-0804">Transcription</keyword>
<evidence type="ECO:0000313" key="4">
    <source>
        <dbReference type="EMBL" id="AWX43203.1"/>
    </source>
</evidence>
<protein>
    <submittedName>
        <fullName evidence="4">HTH-type transcriptional regulator AlkR</fullName>
    </submittedName>
</protein>
<evidence type="ECO:0000256" key="2">
    <source>
        <dbReference type="ARBA" id="ARBA00023163"/>
    </source>
</evidence>
<dbReference type="EMBL" id="CP030104">
    <property type="protein sequence ID" value="AWX43203.1"/>
    <property type="molecule type" value="Genomic_DNA"/>
</dbReference>
<dbReference type="PANTHER" id="PTHR47893">
    <property type="entry name" value="REGULATORY PROTEIN PCHR"/>
    <property type="match status" value="1"/>
</dbReference>
<dbReference type="GO" id="GO:0003700">
    <property type="term" value="F:DNA-binding transcription factor activity"/>
    <property type="evidence" value="ECO:0007669"/>
    <property type="project" value="InterPro"/>
</dbReference>
<keyword evidence="1" id="KW-0805">Transcription regulation</keyword>
<dbReference type="PROSITE" id="PS01124">
    <property type="entry name" value="HTH_ARAC_FAMILY_2"/>
    <property type="match status" value="1"/>
</dbReference>
<dbReference type="PANTHER" id="PTHR47893:SF1">
    <property type="entry name" value="REGULATORY PROTEIN PCHR"/>
    <property type="match status" value="1"/>
</dbReference>
<keyword evidence="5" id="KW-1185">Reference proteome</keyword>
<dbReference type="Pfam" id="PF12833">
    <property type="entry name" value="HTH_18"/>
    <property type="match status" value="1"/>
</dbReference>
<dbReference type="KEGG" id="spon:HME9304_00190"/>
<dbReference type="OrthoDB" id="2666928at2"/>
<reference evidence="4 5" key="1">
    <citation type="submission" date="2018-06" db="EMBL/GenBank/DDBJ databases">
        <title>Spongiibacterium sp. HME9304 Genome sequencing and assembly.</title>
        <authorList>
            <person name="Kang H."/>
            <person name="Kim H."/>
            <person name="Joh K."/>
        </authorList>
    </citation>
    <scope>NUCLEOTIDE SEQUENCE [LARGE SCALE GENOMIC DNA]</scope>
    <source>
        <strain evidence="4 5">HME9304</strain>
    </source>
</reference>
<accession>A0A2Z4LN26</accession>